<gene>
    <name evidence="1" type="ORF">KC729_00475</name>
</gene>
<sequence>MEPTGRRHSLRALRSIGMLGAVALATVVTVFPSIVRSSPVPTATTTAAATFGTCADSTFGSDDDWSDEFFIPGPNSPGRFPSVDVIVPFRDELVVVGRFTHVGSQAADGWAAWDGERWRAIDHPFGL</sequence>
<accession>A0A956LXM9</accession>
<protein>
    <submittedName>
        <fullName evidence="1">Uncharacterized protein</fullName>
    </submittedName>
</protein>
<comment type="caution">
    <text evidence="1">The sequence shown here is derived from an EMBL/GenBank/DDBJ whole genome shotgun (WGS) entry which is preliminary data.</text>
</comment>
<name>A0A956LXM9_UNCEI</name>
<evidence type="ECO:0000313" key="2">
    <source>
        <dbReference type="Proteomes" id="UP000697710"/>
    </source>
</evidence>
<feature type="non-terminal residue" evidence="1">
    <location>
        <position position="127"/>
    </location>
</feature>
<dbReference type="EMBL" id="JAGQHR010000004">
    <property type="protein sequence ID" value="MCA9726125.1"/>
    <property type="molecule type" value="Genomic_DNA"/>
</dbReference>
<organism evidence="1 2">
    <name type="scientific">Eiseniibacteriota bacterium</name>
    <dbReference type="NCBI Taxonomy" id="2212470"/>
    <lineage>
        <taxon>Bacteria</taxon>
        <taxon>Candidatus Eiseniibacteriota</taxon>
    </lineage>
</organism>
<dbReference type="Proteomes" id="UP000697710">
    <property type="component" value="Unassembled WGS sequence"/>
</dbReference>
<evidence type="ECO:0000313" key="1">
    <source>
        <dbReference type="EMBL" id="MCA9726125.1"/>
    </source>
</evidence>
<reference evidence="1" key="1">
    <citation type="submission" date="2020-04" db="EMBL/GenBank/DDBJ databases">
        <authorList>
            <person name="Zhang T."/>
        </authorList>
    </citation>
    <scope>NUCLEOTIDE SEQUENCE</scope>
    <source>
        <strain evidence="1">HKST-UBA01</strain>
    </source>
</reference>
<reference evidence="1" key="2">
    <citation type="journal article" date="2021" name="Microbiome">
        <title>Successional dynamics and alternative stable states in a saline activated sludge microbial community over 9 years.</title>
        <authorList>
            <person name="Wang Y."/>
            <person name="Ye J."/>
            <person name="Ju F."/>
            <person name="Liu L."/>
            <person name="Boyd J.A."/>
            <person name="Deng Y."/>
            <person name="Parks D.H."/>
            <person name="Jiang X."/>
            <person name="Yin X."/>
            <person name="Woodcroft B.J."/>
            <person name="Tyson G.W."/>
            <person name="Hugenholtz P."/>
            <person name="Polz M.F."/>
            <person name="Zhang T."/>
        </authorList>
    </citation>
    <scope>NUCLEOTIDE SEQUENCE</scope>
    <source>
        <strain evidence="1">HKST-UBA01</strain>
    </source>
</reference>
<dbReference type="AlphaFoldDB" id="A0A956LXM9"/>
<proteinExistence type="predicted"/>